<proteinExistence type="predicted"/>
<sequence length="347" mass="39711">MADDDQGELITKYVFIDTEAFVREKLDWQSKTLVGFSELVRAGHLTVISTSITRREIESNISEVCEHALKAMAKYDVTLRLLNIQSPPFEAARSALLEKYAEFSRNLGVVEVPLSRDAEKLFDAYFSRMSPFSEKKKSEFPDAVVLQSLREWCVSKGQKLYVVSRDPDIKTSCNNDAFLIQVESVAEVLSKALVVKKLHDALFEAVAQNDELFKCIRAKLIHEPVKGGSRFDRVTIDGQITDVYDADLVTLNVINRDGNQFQCEVEFEFELEAAVGIEREYTHDPEIYDTYETFREDVNFHQIVLCEIEIEFEPSKTDSLRVLSVYLGNPRLEISASDLSRQSRYFR</sequence>
<comment type="caution">
    <text evidence="2">The sequence shown here is derived from an EMBL/GenBank/DDBJ whole genome shotgun (WGS) entry which is preliminary data.</text>
</comment>
<organism evidence="2 3">
    <name type="scientific">Afipia massiliensis</name>
    <dbReference type="NCBI Taxonomy" id="211460"/>
    <lineage>
        <taxon>Bacteria</taxon>
        <taxon>Pseudomonadati</taxon>
        <taxon>Pseudomonadota</taxon>
        <taxon>Alphaproteobacteria</taxon>
        <taxon>Hyphomicrobiales</taxon>
        <taxon>Nitrobacteraceae</taxon>
        <taxon>Afipia</taxon>
    </lineage>
</organism>
<accession>A0A4U6BP34</accession>
<dbReference type="Proteomes" id="UP000034832">
    <property type="component" value="Unassembled WGS sequence"/>
</dbReference>
<dbReference type="OrthoDB" id="9766796at2"/>
<evidence type="ECO:0000259" key="1">
    <source>
        <dbReference type="Pfam" id="PF16289"/>
    </source>
</evidence>
<dbReference type="AlphaFoldDB" id="A0A4U6BP34"/>
<feature type="domain" description="DUF4935" evidence="1">
    <location>
        <begin position="14"/>
        <end position="168"/>
    </location>
</feature>
<evidence type="ECO:0000313" key="3">
    <source>
        <dbReference type="Proteomes" id="UP000034832"/>
    </source>
</evidence>
<dbReference type="Pfam" id="PF16289">
    <property type="entry name" value="PIN_12"/>
    <property type="match status" value="1"/>
</dbReference>
<dbReference type="InterPro" id="IPR032557">
    <property type="entry name" value="DUF4935"/>
</dbReference>
<protein>
    <recommendedName>
        <fullName evidence="1">DUF4935 domain-containing protein</fullName>
    </recommendedName>
</protein>
<keyword evidence="3" id="KW-1185">Reference proteome</keyword>
<gene>
    <name evidence="2" type="ORF">YH63_007170</name>
</gene>
<dbReference type="EMBL" id="LBIA02000001">
    <property type="protein sequence ID" value="TKT71205.1"/>
    <property type="molecule type" value="Genomic_DNA"/>
</dbReference>
<name>A0A4U6BP34_9BRAD</name>
<dbReference type="RefSeq" id="WP_046828194.1">
    <property type="nucleotide sequence ID" value="NZ_LBIA02000001.1"/>
</dbReference>
<evidence type="ECO:0000313" key="2">
    <source>
        <dbReference type="EMBL" id="TKT71205.1"/>
    </source>
</evidence>
<dbReference type="STRING" id="211460.YH63_11770"/>
<reference evidence="2" key="1">
    <citation type="submission" date="2019-04" db="EMBL/GenBank/DDBJ databases">
        <title>Whole genome sequencing of cave bacteria.</title>
        <authorList>
            <person name="Gan H.M."/>
            <person name="Barton H."/>
            <person name="Savka M.A."/>
        </authorList>
    </citation>
    <scope>NUCLEOTIDE SEQUENCE [LARGE SCALE GENOMIC DNA]</scope>
    <source>
        <strain evidence="2">LC387</strain>
    </source>
</reference>